<sequence length="283" mass="30314">MLAFSALIGGSFSFGGLIANDIAPVVSQALRFAMAAVVLGIAALATGQLRRADLAAPWRYLMLGAMMAIYFVMMFEALKTATPVSTSAVMTLMPIMTAVFSFLILRQTTTRRMVAALAVGAAGALWVIFRGDRAALMTFDVGRGELIFFVGCIAHALYVPLTRWSNRGEAAVTTSFLVLLAATMLVFAYGWTEIRATDYGALRPMVWVALGYLVIGTTAVTFVLVAYASMRLDGAKVLAYTYLTPGWVILWELAFGNGLPGAMVLPGVGLTMLALAMLLKHET</sequence>
<feature type="transmembrane region" description="Helical" evidence="6">
    <location>
        <begin position="204"/>
        <end position="225"/>
    </location>
</feature>
<keyword evidence="5 6" id="KW-0472">Membrane</keyword>
<gene>
    <name evidence="8" type="ORF">FVF75_05525</name>
</gene>
<feature type="transmembrane region" description="Helical" evidence="6">
    <location>
        <begin position="171"/>
        <end position="192"/>
    </location>
</feature>
<evidence type="ECO:0000256" key="6">
    <source>
        <dbReference type="SAM" id="Phobius"/>
    </source>
</evidence>
<evidence type="ECO:0000259" key="7">
    <source>
        <dbReference type="Pfam" id="PF00892"/>
    </source>
</evidence>
<dbReference type="InterPro" id="IPR037185">
    <property type="entry name" value="EmrE-like"/>
</dbReference>
<feature type="transmembrane region" description="Helical" evidence="6">
    <location>
        <begin position="84"/>
        <end position="105"/>
    </location>
</feature>
<dbReference type="AlphaFoldDB" id="A0A5D0RN78"/>
<evidence type="ECO:0000256" key="5">
    <source>
        <dbReference type="ARBA" id="ARBA00023136"/>
    </source>
</evidence>
<keyword evidence="4 6" id="KW-1133">Transmembrane helix</keyword>
<keyword evidence="9" id="KW-1185">Reference proteome</keyword>
<feature type="transmembrane region" description="Helical" evidence="6">
    <location>
        <begin position="141"/>
        <end position="159"/>
    </location>
</feature>
<dbReference type="InterPro" id="IPR050638">
    <property type="entry name" value="AA-Vitamin_Transporters"/>
</dbReference>
<feature type="transmembrane region" description="Helical" evidence="6">
    <location>
        <begin position="237"/>
        <end position="255"/>
    </location>
</feature>
<accession>A0A5D0RN78</accession>
<organism evidence="8 9">
    <name type="scientific">Maritimibacter fusiformis</name>
    <dbReference type="NCBI Taxonomy" id="2603819"/>
    <lineage>
        <taxon>Bacteria</taxon>
        <taxon>Pseudomonadati</taxon>
        <taxon>Pseudomonadota</taxon>
        <taxon>Alphaproteobacteria</taxon>
        <taxon>Rhodobacterales</taxon>
        <taxon>Roseobacteraceae</taxon>
        <taxon>Maritimibacter</taxon>
    </lineage>
</organism>
<comment type="caution">
    <text evidence="8">The sequence shown here is derived from an EMBL/GenBank/DDBJ whole genome shotgun (WGS) entry which is preliminary data.</text>
</comment>
<dbReference type="PANTHER" id="PTHR32322:SF2">
    <property type="entry name" value="EAMA DOMAIN-CONTAINING PROTEIN"/>
    <property type="match status" value="1"/>
</dbReference>
<dbReference type="PANTHER" id="PTHR32322">
    <property type="entry name" value="INNER MEMBRANE TRANSPORTER"/>
    <property type="match status" value="1"/>
</dbReference>
<comment type="similarity">
    <text evidence="2">Belongs to the EamA transporter family.</text>
</comment>
<dbReference type="Pfam" id="PF00892">
    <property type="entry name" value="EamA"/>
    <property type="match status" value="2"/>
</dbReference>
<evidence type="ECO:0000313" key="9">
    <source>
        <dbReference type="Proteomes" id="UP000322080"/>
    </source>
</evidence>
<evidence type="ECO:0000313" key="8">
    <source>
        <dbReference type="EMBL" id="TYB82599.1"/>
    </source>
</evidence>
<dbReference type="SUPFAM" id="SSF103481">
    <property type="entry name" value="Multidrug resistance efflux transporter EmrE"/>
    <property type="match status" value="1"/>
</dbReference>
<dbReference type="GO" id="GO:0016020">
    <property type="term" value="C:membrane"/>
    <property type="evidence" value="ECO:0007669"/>
    <property type="project" value="UniProtKB-SubCell"/>
</dbReference>
<dbReference type="EMBL" id="VSIY01000004">
    <property type="protein sequence ID" value="TYB82599.1"/>
    <property type="molecule type" value="Genomic_DNA"/>
</dbReference>
<evidence type="ECO:0000256" key="3">
    <source>
        <dbReference type="ARBA" id="ARBA00022692"/>
    </source>
</evidence>
<feature type="transmembrane region" description="Helical" evidence="6">
    <location>
        <begin position="112"/>
        <end position="129"/>
    </location>
</feature>
<feature type="transmembrane region" description="Helical" evidence="6">
    <location>
        <begin position="261"/>
        <end position="279"/>
    </location>
</feature>
<feature type="domain" description="EamA" evidence="7">
    <location>
        <begin position="143"/>
        <end position="279"/>
    </location>
</feature>
<evidence type="ECO:0000256" key="4">
    <source>
        <dbReference type="ARBA" id="ARBA00022989"/>
    </source>
</evidence>
<evidence type="ECO:0000256" key="2">
    <source>
        <dbReference type="ARBA" id="ARBA00007362"/>
    </source>
</evidence>
<dbReference type="InterPro" id="IPR000620">
    <property type="entry name" value="EamA_dom"/>
</dbReference>
<dbReference type="Proteomes" id="UP000322080">
    <property type="component" value="Unassembled WGS sequence"/>
</dbReference>
<evidence type="ECO:0000256" key="1">
    <source>
        <dbReference type="ARBA" id="ARBA00004141"/>
    </source>
</evidence>
<reference evidence="8 9" key="1">
    <citation type="submission" date="2019-08" db="EMBL/GenBank/DDBJ databases">
        <title>Identification of a novel species of the genus Boseongicola.</title>
        <authorList>
            <person name="Zhang X.-Q."/>
        </authorList>
    </citation>
    <scope>NUCLEOTIDE SEQUENCE [LARGE SCALE GENOMIC DNA]</scope>
    <source>
        <strain evidence="8 9">HY14</strain>
    </source>
</reference>
<proteinExistence type="inferred from homology"/>
<keyword evidence="3 6" id="KW-0812">Transmembrane</keyword>
<name>A0A5D0RN78_9RHOB</name>
<feature type="domain" description="EamA" evidence="7">
    <location>
        <begin position="3"/>
        <end position="128"/>
    </location>
</feature>
<protein>
    <submittedName>
        <fullName evidence="8">DMT family transporter</fullName>
    </submittedName>
</protein>
<feature type="transmembrane region" description="Helical" evidence="6">
    <location>
        <begin position="58"/>
        <end position="78"/>
    </location>
</feature>
<feature type="transmembrane region" description="Helical" evidence="6">
    <location>
        <begin position="29"/>
        <end position="46"/>
    </location>
</feature>
<comment type="subcellular location">
    <subcellularLocation>
        <location evidence="1">Membrane</location>
        <topology evidence="1">Multi-pass membrane protein</topology>
    </subcellularLocation>
</comment>